<dbReference type="GO" id="GO:0034599">
    <property type="term" value="P:cellular response to oxidative stress"/>
    <property type="evidence" value="ECO:0007669"/>
    <property type="project" value="TreeGrafter"/>
</dbReference>
<dbReference type="GO" id="GO:0000324">
    <property type="term" value="C:fungal-type vacuole"/>
    <property type="evidence" value="ECO:0007669"/>
    <property type="project" value="TreeGrafter"/>
</dbReference>
<organism evidence="3 4">
    <name type="scientific">Pichia inconspicua</name>
    <dbReference type="NCBI Taxonomy" id="52247"/>
    <lineage>
        <taxon>Eukaryota</taxon>
        <taxon>Fungi</taxon>
        <taxon>Dikarya</taxon>
        <taxon>Ascomycota</taxon>
        <taxon>Saccharomycotina</taxon>
        <taxon>Pichiomycetes</taxon>
        <taxon>Pichiales</taxon>
        <taxon>Pichiaceae</taxon>
        <taxon>Pichia</taxon>
    </lineage>
</organism>
<dbReference type="AlphaFoldDB" id="A0A4T0X2W0"/>
<evidence type="ECO:0000256" key="1">
    <source>
        <dbReference type="SAM" id="MobiDB-lite"/>
    </source>
</evidence>
<reference evidence="3 4" key="1">
    <citation type="journal article" date="2019" name="Front. Genet.">
        <title>Whole-Genome Sequencing of the Opportunistic Yeast Pathogen Candida inconspicua Uncovers Its Hybrid Origin.</title>
        <authorList>
            <person name="Mixao V."/>
            <person name="Hansen A.P."/>
            <person name="Saus E."/>
            <person name="Boekhout T."/>
            <person name="Lass-Florl C."/>
            <person name="Gabaldon T."/>
        </authorList>
    </citation>
    <scope>NUCLEOTIDE SEQUENCE [LARGE SCALE GENOMIC DNA]</scope>
    <source>
        <strain evidence="3 4">CBS 180</strain>
    </source>
</reference>
<feature type="region of interest" description="Disordered" evidence="1">
    <location>
        <begin position="77"/>
        <end position="209"/>
    </location>
</feature>
<dbReference type="PROSITE" id="PS51354">
    <property type="entry name" value="GLUTAREDOXIN_2"/>
    <property type="match status" value="1"/>
</dbReference>
<feature type="domain" description="Glutaredoxin" evidence="2">
    <location>
        <begin position="223"/>
        <end position="286"/>
    </location>
</feature>
<dbReference type="Proteomes" id="UP000307173">
    <property type="component" value="Unassembled WGS sequence"/>
</dbReference>
<feature type="compositionally biased region" description="Basic and acidic residues" evidence="1">
    <location>
        <begin position="128"/>
        <end position="139"/>
    </location>
</feature>
<feature type="compositionally biased region" description="Polar residues" evidence="1">
    <location>
        <begin position="105"/>
        <end position="115"/>
    </location>
</feature>
<feature type="compositionally biased region" description="Basic and acidic residues" evidence="1">
    <location>
        <begin position="92"/>
        <end position="104"/>
    </location>
</feature>
<name>A0A4T0X2W0_9ASCO</name>
<keyword evidence="4" id="KW-1185">Reference proteome</keyword>
<sequence>MGVSMTARTRRILWTAIAGVTTLLFVMMTSHRSVQSSSNIMIPDSSINSRLSEMNEELKIQIPGADKLKKELNNHKLGSGLSTKNLINGSDLVKDKNGNIDESKIMNTDDLSSNGPLVAGNPSSNKDINNKENINDSSEKTSSVKSDVEVKKNVKSTPKNSSTGEKKENSAKVSNPVTGAKKIDKSAAMKAQEKAERQGPSIDKGGSFNPKKEYENILSKNPVVIFSKSYCPFSKKLKTLLEKEYNISPPPMIVELDQHGNGKELQGHVGKETGRFTVPNFIVHGESKGGADDILALHENDELVDLFHSWSKGAAKIKKLGAEY</sequence>
<dbReference type="InterPro" id="IPR002109">
    <property type="entry name" value="Glutaredoxin"/>
</dbReference>
<accession>A0A4T0X2W0</accession>
<evidence type="ECO:0000313" key="3">
    <source>
        <dbReference type="EMBL" id="TID29646.1"/>
    </source>
</evidence>
<comment type="caution">
    <text evidence="3">The sequence shown here is derived from an EMBL/GenBank/DDBJ whole genome shotgun (WGS) entry which is preliminary data.</text>
</comment>
<evidence type="ECO:0000313" key="4">
    <source>
        <dbReference type="Proteomes" id="UP000307173"/>
    </source>
</evidence>
<dbReference type="PRINTS" id="PR00160">
    <property type="entry name" value="GLUTAREDOXIN"/>
</dbReference>
<dbReference type="InterPro" id="IPR036249">
    <property type="entry name" value="Thioredoxin-like_sf"/>
</dbReference>
<dbReference type="PANTHER" id="PTHR45694:SF5">
    <property type="entry name" value="GLUTAREDOXIN 2"/>
    <property type="match status" value="1"/>
</dbReference>
<dbReference type="STRING" id="52247.A0A4T0X2W0"/>
<dbReference type="CDD" id="cd03419">
    <property type="entry name" value="GRX_GRXh_1_2_like"/>
    <property type="match status" value="1"/>
</dbReference>
<protein>
    <recommendedName>
        <fullName evidence="2">Glutaredoxin domain-containing protein</fullName>
    </recommendedName>
</protein>
<dbReference type="GO" id="GO:0005796">
    <property type="term" value="C:Golgi lumen"/>
    <property type="evidence" value="ECO:0007669"/>
    <property type="project" value="TreeGrafter"/>
</dbReference>
<dbReference type="OrthoDB" id="423313at2759"/>
<feature type="compositionally biased region" description="Basic and acidic residues" evidence="1">
    <location>
        <begin position="181"/>
        <end position="197"/>
    </location>
</feature>
<dbReference type="Gene3D" id="3.40.30.10">
    <property type="entry name" value="Glutaredoxin"/>
    <property type="match status" value="1"/>
</dbReference>
<dbReference type="PANTHER" id="PTHR45694">
    <property type="entry name" value="GLUTAREDOXIN 2"/>
    <property type="match status" value="1"/>
</dbReference>
<dbReference type="Pfam" id="PF00462">
    <property type="entry name" value="Glutaredoxin"/>
    <property type="match status" value="1"/>
</dbReference>
<proteinExistence type="predicted"/>
<dbReference type="EMBL" id="SELW01000280">
    <property type="protein sequence ID" value="TID29646.1"/>
    <property type="molecule type" value="Genomic_DNA"/>
</dbReference>
<gene>
    <name evidence="3" type="ORF">CANINC_001765</name>
</gene>
<dbReference type="GO" id="GO:0015038">
    <property type="term" value="F:glutathione disulfide oxidoreductase activity"/>
    <property type="evidence" value="ECO:0007669"/>
    <property type="project" value="TreeGrafter"/>
</dbReference>
<evidence type="ECO:0000259" key="2">
    <source>
        <dbReference type="Pfam" id="PF00462"/>
    </source>
</evidence>
<dbReference type="InterPro" id="IPR014025">
    <property type="entry name" value="Glutaredoxin_subgr"/>
</dbReference>
<dbReference type="GO" id="GO:0005801">
    <property type="term" value="C:cis-Golgi network"/>
    <property type="evidence" value="ECO:0007669"/>
    <property type="project" value="TreeGrafter"/>
</dbReference>
<dbReference type="SUPFAM" id="SSF52833">
    <property type="entry name" value="Thioredoxin-like"/>
    <property type="match status" value="1"/>
</dbReference>